<dbReference type="AlphaFoldDB" id="A0A516KF31"/>
<dbReference type="InterPro" id="IPR036638">
    <property type="entry name" value="HLH_DNA-bd_sf"/>
</dbReference>
<keyword evidence="2" id="KW-1185">Reference proteome</keyword>
<dbReference type="EMBL" id="CP041666">
    <property type="protein sequence ID" value="QDP40022.1"/>
    <property type="molecule type" value="Genomic_DNA"/>
</dbReference>
<dbReference type="OrthoDB" id="2692170at2"/>
<dbReference type="GO" id="GO:0043937">
    <property type="term" value="P:regulation of sporulation"/>
    <property type="evidence" value="ECO:0007669"/>
    <property type="project" value="InterPro"/>
</dbReference>
<reference evidence="1 2" key="1">
    <citation type="submission" date="2019-07" db="EMBL/GenBank/DDBJ databases">
        <authorList>
            <person name="Li J."/>
        </authorList>
    </citation>
    <scope>NUCLEOTIDE SEQUENCE [LARGE SCALE GENOMIC DNA]</scope>
    <source>
        <strain evidence="1 2">TKL69</strain>
    </source>
</reference>
<proteinExistence type="predicted"/>
<dbReference type="GO" id="GO:0046983">
    <property type="term" value="F:protein dimerization activity"/>
    <property type="evidence" value="ECO:0007669"/>
    <property type="project" value="InterPro"/>
</dbReference>
<name>A0A516KF31_9BACI</name>
<dbReference type="Pfam" id="PF09388">
    <property type="entry name" value="SpoOE-like"/>
    <property type="match status" value="1"/>
</dbReference>
<organism evidence="1 2">
    <name type="scientific">Radiobacillus deserti</name>
    <dbReference type="NCBI Taxonomy" id="2594883"/>
    <lineage>
        <taxon>Bacteria</taxon>
        <taxon>Bacillati</taxon>
        <taxon>Bacillota</taxon>
        <taxon>Bacilli</taxon>
        <taxon>Bacillales</taxon>
        <taxon>Bacillaceae</taxon>
        <taxon>Radiobacillus</taxon>
    </lineage>
</organism>
<dbReference type="KEGG" id="aqt:FN924_07480"/>
<dbReference type="RefSeq" id="WP_143893194.1">
    <property type="nucleotide sequence ID" value="NZ_CP041666.1"/>
</dbReference>
<dbReference type="InterPro" id="IPR018540">
    <property type="entry name" value="Spo0E-like"/>
</dbReference>
<dbReference type="SUPFAM" id="SSF140500">
    <property type="entry name" value="BAS1536-like"/>
    <property type="match status" value="1"/>
</dbReference>
<protein>
    <submittedName>
        <fullName evidence="1">Aspartyl-phosphate phosphatase Spo0E family protein</fullName>
    </submittedName>
</protein>
<dbReference type="Proteomes" id="UP000315215">
    <property type="component" value="Chromosome"/>
</dbReference>
<sequence>MSNIKELLIRIEYLRKRMTEIALKKGFTSAESISISQELDKLMNDYEVQKVKNYDKISPFIEK</sequence>
<evidence type="ECO:0000313" key="1">
    <source>
        <dbReference type="EMBL" id="QDP40022.1"/>
    </source>
</evidence>
<accession>A0A516KF31</accession>
<dbReference type="Gene3D" id="4.10.280.10">
    <property type="entry name" value="Helix-loop-helix DNA-binding domain"/>
    <property type="match status" value="1"/>
</dbReference>
<gene>
    <name evidence="1" type="ORF">FN924_07480</name>
</gene>
<evidence type="ECO:0000313" key="2">
    <source>
        <dbReference type="Proteomes" id="UP000315215"/>
    </source>
</evidence>
<dbReference type="InterPro" id="IPR037208">
    <property type="entry name" value="Spo0E-like_sf"/>
</dbReference>